<dbReference type="InterPro" id="IPR002656">
    <property type="entry name" value="Acyl_transf_3_dom"/>
</dbReference>
<protein>
    <submittedName>
        <fullName evidence="4">Acyltransferase family protein</fullName>
    </submittedName>
</protein>
<keyword evidence="2" id="KW-0812">Transmembrane</keyword>
<feature type="region of interest" description="Disordered" evidence="1">
    <location>
        <begin position="47"/>
        <end position="84"/>
    </location>
</feature>
<dbReference type="PANTHER" id="PTHR23028">
    <property type="entry name" value="ACETYLTRANSFERASE"/>
    <property type="match status" value="1"/>
</dbReference>
<proteinExistence type="predicted"/>
<keyword evidence="5" id="KW-1185">Reference proteome</keyword>
<dbReference type="GO" id="GO:0016746">
    <property type="term" value="F:acyltransferase activity"/>
    <property type="evidence" value="ECO:0007669"/>
    <property type="project" value="UniProtKB-KW"/>
</dbReference>
<feature type="region of interest" description="Disordered" evidence="1">
    <location>
        <begin position="129"/>
        <end position="155"/>
    </location>
</feature>
<feature type="transmembrane region" description="Helical" evidence="2">
    <location>
        <begin position="460"/>
        <end position="482"/>
    </location>
</feature>
<dbReference type="EMBL" id="JH692066">
    <property type="protein sequence ID" value="EIP85659.1"/>
    <property type="molecule type" value="Genomic_DNA"/>
</dbReference>
<feature type="transmembrane region" description="Helical" evidence="2">
    <location>
        <begin position="255"/>
        <end position="277"/>
    </location>
</feature>
<dbReference type="PANTHER" id="PTHR23028:SF53">
    <property type="entry name" value="ACYL_TRANSF_3 DOMAIN-CONTAINING PROTEIN"/>
    <property type="match status" value="1"/>
</dbReference>
<dbReference type="Proteomes" id="UP000004682">
    <property type="component" value="Unassembled WGS sequence"/>
</dbReference>
<reference evidence="5" key="1">
    <citation type="journal article" date="2012" name="J. Bacteriol.">
        <title>Revised Genome Sequence of Burkholderia thailandensis MSMB43 with Improved Annotation.</title>
        <authorList>
            <person name="Zhuo Y."/>
            <person name="Liu L."/>
            <person name="Wang Q."/>
            <person name="Liu X."/>
            <person name="Ren B."/>
            <person name="Liu M."/>
            <person name="Ni P."/>
            <person name="Cheng Y.Q."/>
            <person name="Zhang L."/>
        </authorList>
    </citation>
    <scope>NUCLEOTIDE SEQUENCE [LARGE SCALE GENOMIC DNA]</scope>
    <source>
        <strain evidence="5">MSMB43</strain>
    </source>
</reference>
<sequence>MHRKIGFKRCEAGYKQKYSQEIWKYLRIFRRARMYRMIKSNRFAWPRAGKNDRRHPRGRVENAAPQHARPRRSGSNATPNSLAAPRECGRRAACGKNRTNLGAFFCRFLFPRIDFDSIFHLFQRMHNDSERARRKRNARPAPDRRRSPPCPMTRDTLVAPPAHAGRIVQLDGLRALAVLAVFFQHALKAPLWIGVDLFFVLSGLLITGILLERKARGASYFGYFYARRVRRILPPYLLLLVVSSILFGVEWARHWPWYAFFSTNIGLSLGSIGHDSLNVLWSLAVEEQFYIFWPFVVLLVPARALAWVAAALIVAAPLLRALATPWFDSFWPIYYLTPFRMDLLAAGALLAVALRRDRRALEPYYGAAIAAACAALAVLAWLHLSFPRFRAANTPLSNATLYSVSLVLCTSIVVIALRGRGLVQRVLTNPALVYVGTVSYTIYLVHLSVLYALWPLHLNRYLTAALAFAITLGYASASWYGFERRLTRGAPRPALAGAARASA</sequence>
<feature type="transmembrane region" description="Helical" evidence="2">
    <location>
        <begin position="431"/>
        <end position="454"/>
    </location>
</feature>
<gene>
    <name evidence="4" type="ORF">A33K_17717</name>
</gene>
<keyword evidence="2" id="KW-1133">Transmembrane helix</keyword>
<evidence type="ECO:0000313" key="4">
    <source>
        <dbReference type="EMBL" id="EIP85659.1"/>
    </source>
</evidence>
<feature type="domain" description="Acyltransferase 3" evidence="3">
    <location>
        <begin position="168"/>
        <end position="463"/>
    </location>
</feature>
<feature type="transmembrane region" description="Helical" evidence="2">
    <location>
        <begin position="399"/>
        <end position="419"/>
    </location>
</feature>
<organism evidence="4 5">
    <name type="scientific">Burkholderia humptydooensis MSMB43</name>
    <dbReference type="NCBI Taxonomy" id="441157"/>
    <lineage>
        <taxon>Bacteria</taxon>
        <taxon>Pseudomonadati</taxon>
        <taxon>Pseudomonadota</taxon>
        <taxon>Betaproteobacteria</taxon>
        <taxon>Burkholderiales</taxon>
        <taxon>Burkholderiaceae</taxon>
        <taxon>Burkholderia</taxon>
        <taxon>pseudomallei group</taxon>
    </lineage>
</organism>
<keyword evidence="2" id="KW-0472">Membrane</keyword>
<name>A0ABN0G092_9BURK</name>
<accession>A0ABN0G092</accession>
<feature type="transmembrane region" description="Helical" evidence="2">
    <location>
        <begin position="232"/>
        <end position="249"/>
    </location>
</feature>
<feature type="transmembrane region" description="Helical" evidence="2">
    <location>
        <begin position="289"/>
        <end position="313"/>
    </location>
</feature>
<evidence type="ECO:0000313" key="5">
    <source>
        <dbReference type="Proteomes" id="UP000004682"/>
    </source>
</evidence>
<feature type="transmembrane region" description="Helical" evidence="2">
    <location>
        <begin position="191"/>
        <end position="211"/>
    </location>
</feature>
<keyword evidence="4" id="KW-0012">Acyltransferase</keyword>
<evidence type="ECO:0000256" key="2">
    <source>
        <dbReference type="SAM" id="Phobius"/>
    </source>
</evidence>
<keyword evidence="4" id="KW-0808">Transferase</keyword>
<feature type="transmembrane region" description="Helical" evidence="2">
    <location>
        <begin position="364"/>
        <end position="384"/>
    </location>
</feature>
<dbReference type="InterPro" id="IPR050879">
    <property type="entry name" value="Acyltransferase_3"/>
</dbReference>
<evidence type="ECO:0000259" key="3">
    <source>
        <dbReference type="Pfam" id="PF01757"/>
    </source>
</evidence>
<feature type="transmembrane region" description="Helical" evidence="2">
    <location>
        <begin position="333"/>
        <end position="352"/>
    </location>
</feature>
<dbReference type="Pfam" id="PF01757">
    <property type="entry name" value="Acyl_transf_3"/>
    <property type="match status" value="1"/>
</dbReference>
<evidence type="ECO:0000256" key="1">
    <source>
        <dbReference type="SAM" id="MobiDB-lite"/>
    </source>
</evidence>